<dbReference type="InterPro" id="IPR042178">
    <property type="entry name" value="Serpin_sf_1"/>
</dbReference>
<dbReference type="SUPFAM" id="SSF56574">
    <property type="entry name" value="Serpins"/>
    <property type="match status" value="1"/>
</dbReference>
<evidence type="ECO:0000256" key="4">
    <source>
        <dbReference type="RuleBase" id="RU000411"/>
    </source>
</evidence>
<reference evidence="6" key="1">
    <citation type="submission" date="2019-11" db="EMBL/GenBank/DDBJ databases">
        <authorList>
            <person name="Liu Y."/>
            <person name="Hou J."/>
            <person name="Li T.-Q."/>
            <person name="Guan C.-H."/>
            <person name="Wu X."/>
            <person name="Wu H.-Z."/>
            <person name="Ling F."/>
            <person name="Zhang R."/>
            <person name="Shi X.-G."/>
            <person name="Ren J.-P."/>
            <person name="Chen E.-F."/>
            <person name="Sun J.-M."/>
        </authorList>
    </citation>
    <scope>NUCLEOTIDE SEQUENCE</scope>
    <source>
        <strain evidence="6">Adult_tree_wgs_1</strain>
        <tissue evidence="6">Leaves</tissue>
    </source>
</reference>
<dbReference type="GO" id="GO:0004867">
    <property type="term" value="F:serine-type endopeptidase inhibitor activity"/>
    <property type="evidence" value="ECO:0007669"/>
    <property type="project" value="UniProtKB-KW"/>
</dbReference>
<evidence type="ECO:0000256" key="3">
    <source>
        <dbReference type="ARBA" id="ARBA00022900"/>
    </source>
</evidence>
<dbReference type="GO" id="GO:0005615">
    <property type="term" value="C:extracellular space"/>
    <property type="evidence" value="ECO:0007669"/>
    <property type="project" value="InterPro"/>
</dbReference>
<comment type="similarity">
    <text evidence="1 4">Belongs to the serpin family.</text>
</comment>
<dbReference type="CDD" id="cd02043">
    <property type="entry name" value="serpinP_plants"/>
    <property type="match status" value="1"/>
</dbReference>
<dbReference type="InterPro" id="IPR042185">
    <property type="entry name" value="Serpin_sf_2"/>
</dbReference>
<dbReference type="InterPro" id="IPR023796">
    <property type="entry name" value="Serpin_dom"/>
</dbReference>
<evidence type="ECO:0000259" key="5">
    <source>
        <dbReference type="SMART" id="SM00093"/>
    </source>
</evidence>
<dbReference type="Proteomes" id="UP000626092">
    <property type="component" value="Unassembled WGS sequence"/>
</dbReference>
<comment type="caution">
    <text evidence="6">The sequence shown here is derived from an EMBL/GenBank/DDBJ whole genome shotgun (WGS) entry which is preliminary data.</text>
</comment>
<evidence type="ECO:0000313" key="7">
    <source>
        <dbReference type="Proteomes" id="UP000626092"/>
    </source>
</evidence>
<accession>A0A834GQK6</accession>
<keyword evidence="3" id="KW-0722">Serine protease inhibitor</keyword>
<dbReference type="PANTHER" id="PTHR11461">
    <property type="entry name" value="SERINE PROTEASE INHIBITOR, SERPIN"/>
    <property type="match status" value="1"/>
</dbReference>
<dbReference type="SMART" id="SM00093">
    <property type="entry name" value="SERPIN"/>
    <property type="match status" value="1"/>
</dbReference>
<protein>
    <recommendedName>
        <fullName evidence="5">Serpin domain-containing protein</fullName>
    </recommendedName>
</protein>
<dbReference type="AlphaFoldDB" id="A0A834GQK6"/>
<evidence type="ECO:0000313" key="6">
    <source>
        <dbReference type="EMBL" id="KAF7139463.1"/>
    </source>
</evidence>
<name>A0A834GQK6_RHOSS</name>
<keyword evidence="7" id="KW-1185">Reference proteome</keyword>
<feature type="domain" description="Serpin" evidence="5">
    <location>
        <begin position="30"/>
        <end position="400"/>
    </location>
</feature>
<keyword evidence="2" id="KW-0646">Protease inhibitor</keyword>
<dbReference type="EMBL" id="WJXA01000007">
    <property type="protein sequence ID" value="KAF7139463.1"/>
    <property type="molecule type" value="Genomic_DNA"/>
</dbReference>
<dbReference type="Pfam" id="PF00079">
    <property type="entry name" value="Serpin"/>
    <property type="match status" value="1"/>
</dbReference>
<evidence type="ECO:0000256" key="2">
    <source>
        <dbReference type="ARBA" id="ARBA00022690"/>
    </source>
</evidence>
<organism evidence="6 7">
    <name type="scientific">Rhododendron simsii</name>
    <name type="common">Sims's rhododendron</name>
    <dbReference type="NCBI Taxonomy" id="118357"/>
    <lineage>
        <taxon>Eukaryota</taxon>
        <taxon>Viridiplantae</taxon>
        <taxon>Streptophyta</taxon>
        <taxon>Embryophyta</taxon>
        <taxon>Tracheophyta</taxon>
        <taxon>Spermatophyta</taxon>
        <taxon>Magnoliopsida</taxon>
        <taxon>eudicotyledons</taxon>
        <taxon>Gunneridae</taxon>
        <taxon>Pentapetalae</taxon>
        <taxon>asterids</taxon>
        <taxon>Ericales</taxon>
        <taxon>Ericaceae</taxon>
        <taxon>Ericoideae</taxon>
        <taxon>Rhodoreae</taxon>
        <taxon>Rhododendron</taxon>
    </lineage>
</organism>
<dbReference type="InterPro" id="IPR036186">
    <property type="entry name" value="Serpin_sf"/>
</dbReference>
<dbReference type="Gene3D" id="2.30.39.10">
    <property type="entry name" value="Alpha-1-antitrypsin, domain 1"/>
    <property type="match status" value="1"/>
</dbReference>
<dbReference type="InterPro" id="IPR000215">
    <property type="entry name" value="Serpin_fam"/>
</dbReference>
<sequence>MMKRKTNSLPQLLSKTDLKQLIRNQTDVSLSFAKQVSQSASKDSNLVFSPPLIHVVLGLITAGSKGPTQSQVLSLLNSKSTDDLNSLTSQLVSLVFADGGPTGGPTLSFANGVWVDQSLSLKPSFEKVVDIVYKAALNHVDFQTKANEVNRWAKKETNGLIKEVLASGSVNNLTRLIFANALYFKGAWTEKFNAPKTKDQEFHLLNGSSVQVPFMTSKKDQFISEFNSFKVLRLPYNQGEDKRRFSMYLYLPNAKDGLSALMRKMSSKSGFLDRHLPCERVEVGEFLIPKFKFSFSFEASKVLKGIGLVLPFSPGGAGLTEMVESTTIGRELYVSSIFHKAFIEVNEEGTKAAAASVGFMTYECYEEPEEIDFVADHPLLFVIREDNTGAVLFIGQVLNPLVG</sequence>
<proteinExistence type="inferred from homology"/>
<evidence type="ECO:0000256" key="1">
    <source>
        <dbReference type="ARBA" id="ARBA00009500"/>
    </source>
</evidence>
<dbReference type="PANTHER" id="PTHR11461:SF211">
    <property type="entry name" value="GH10112P-RELATED"/>
    <property type="match status" value="1"/>
</dbReference>
<dbReference type="Gene3D" id="3.30.497.10">
    <property type="entry name" value="Antithrombin, subunit I, domain 2"/>
    <property type="match status" value="1"/>
</dbReference>
<dbReference type="FunFam" id="2.30.39.10:FF:000022">
    <property type="entry name" value="Os11g0230400 protein"/>
    <property type="match status" value="1"/>
</dbReference>
<dbReference type="OrthoDB" id="1063785at2759"/>
<gene>
    <name evidence="6" type="ORF">RHSIM_Rhsim07G0232300</name>
</gene>